<dbReference type="GO" id="GO:0016020">
    <property type="term" value="C:membrane"/>
    <property type="evidence" value="ECO:0007669"/>
    <property type="project" value="UniProtKB-SubCell"/>
</dbReference>
<proteinExistence type="inferred from homology"/>
<dbReference type="InterPro" id="IPR013698">
    <property type="entry name" value="Squalene_epoxidase"/>
</dbReference>
<keyword evidence="7" id="KW-0560">Oxidoreductase</keyword>
<dbReference type="Proteomes" id="UP000498740">
    <property type="component" value="Unassembled WGS sequence"/>
</dbReference>
<reference evidence="10 11" key="1">
    <citation type="submission" date="2020-05" db="EMBL/GenBank/DDBJ databases">
        <title>Whole genome shotgun sequence of Streptomyces microflavus NBRC 13062.</title>
        <authorList>
            <person name="Komaki H."/>
            <person name="Tamura T."/>
        </authorList>
    </citation>
    <scope>NUCLEOTIDE SEQUENCE [LARGE SCALE GENOMIC DNA]</scope>
    <source>
        <strain evidence="10 11">NBRC 13062</strain>
    </source>
</reference>
<keyword evidence="5" id="KW-0285">Flavoprotein</keyword>
<feature type="domain" description="Squalene epoxidase" evidence="9">
    <location>
        <begin position="5"/>
        <end position="123"/>
    </location>
</feature>
<keyword evidence="6" id="KW-0274">FAD</keyword>
<evidence type="ECO:0000256" key="4">
    <source>
        <dbReference type="ARBA" id="ARBA00012312"/>
    </source>
</evidence>
<dbReference type="InterPro" id="IPR036188">
    <property type="entry name" value="FAD/NAD-bd_sf"/>
</dbReference>
<dbReference type="PANTHER" id="PTHR10835:SF0">
    <property type="entry name" value="SQUALENE MONOOXYGENASE"/>
    <property type="match status" value="1"/>
</dbReference>
<evidence type="ECO:0000256" key="6">
    <source>
        <dbReference type="ARBA" id="ARBA00022827"/>
    </source>
</evidence>
<comment type="cofactor">
    <cofactor evidence="1">
        <name>FAD</name>
        <dbReference type="ChEBI" id="CHEBI:57692"/>
    </cofactor>
</comment>
<accession>A0A7J0D3J9</accession>
<organism evidence="10 11">
    <name type="scientific">Streptomyces microflavus</name>
    <name type="common">Streptomyces lipmanii</name>
    <dbReference type="NCBI Taxonomy" id="1919"/>
    <lineage>
        <taxon>Bacteria</taxon>
        <taxon>Bacillati</taxon>
        <taxon>Actinomycetota</taxon>
        <taxon>Actinomycetes</taxon>
        <taxon>Kitasatosporales</taxon>
        <taxon>Streptomycetaceae</taxon>
        <taxon>Streptomyces</taxon>
    </lineage>
</organism>
<evidence type="ECO:0000256" key="1">
    <source>
        <dbReference type="ARBA" id="ARBA00001974"/>
    </source>
</evidence>
<dbReference type="Pfam" id="PF08491">
    <property type="entry name" value="SE"/>
    <property type="match status" value="1"/>
</dbReference>
<dbReference type="GO" id="GO:0004506">
    <property type="term" value="F:squalene monooxygenase activity"/>
    <property type="evidence" value="ECO:0007669"/>
    <property type="project" value="UniProtKB-EC"/>
</dbReference>
<dbReference type="InterPro" id="IPR040125">
    <property type="entry name" value="Squalene_monox"/>
</dbReference>
<evidence type="ECO:0000313" key="10">
    <source>
        <dbReference type="EMBL" id="GFN09300.1"/>
    </source>
</evidence>
<dbReference type="AlphaFoldDB" id="A0A7J0D3J9"/>
<evidence type="ECO:0000256" key="7">
    <source>
        <dbReference type="ARBA" id="ARBA00023002"/>
    </source>
</evidence>
<dbReference type="Gene3D" id="3.50.50.60">
    <property type="entry name" value="FAD/NAD(P)-binding domain"/>
    <property type="match status" value="1"/>
</dbReference>
<dbReference type="EC" id="1.14.14.17" evidence="4"/>
<dbReference type="EMBL" id="BLWD01000002">
    <property type="protein sequence ID" value="GFN09300.1"/>
    <property type="molecule type" value="Genomic_DNA"/>
</dbReference>
<name>A0A7J0D3J9_STRMI</name>
<dbReference type="SUPFAM" id="SSF51905">
    <property type="entry name" value="FAD/NAD(P)-binding domain"/>
    <property type="match status" value="1"/>
</dbReference>
<dbReference type="GO" id="GO:0006696">
    <property type="term" value="P:ergosterol biosynthetic process"/>
    <property type="evidence" value="ECO:0007669"/>
    <property type="project" value="TreeGrafter"/>
</dbReference>
<protein>
    <recommendedName>
        <fullName evidence="4">squalene monooxygenase</fullName>
        <ecNumber evidence="4">1.14.14.17</ecNumber>
    </recommendedName>
</protein>
<dbReference type="PANTHER" id="PTHR10835">
    <property type="entry name" value="SQUALENE MONOOXYGENASE"/>
    <property type="match status" value="1"/>
</dbReference>
<evidence type="ECO:0000256" key="8">
    <source>
        <dbReference type="ARBA" id="ARBA00023136"/>
    </source>
</evidence>
<evidence type="ECO:0000313" key="11">
    <source>
        <dbReference type="Proteomes" id="UP000498740"/>
    </source>
</evidence>
<evidence type="ECO:0000259" key="9">
    <source>
        <dbReference type="Pfam" id="PF08491"/>
    </source>
</evidence>
<keyword evidence="8" id="KW-0472">Membrane</keyword>
<gene>
    <name evidence="10" type="ORF">Smic_78560</name>
</gene>
<comment type="caution">
    <text evidence="10">The sequence shown here is derived from an EMBL/GenBank/DDBJ whole genome shotgun (WGS) entry which is preliminary data.</text>
</comment>
<evidence type="ECO:0000256" key="3">
    <source>
        <dbReference type="ARBA" id="ARBA00008802"/>
    </source>
</evidence>
<comment type="similarity">
    <text evidence="3">Belongs to the squalene monooxygenase family.</text>
</comment>
<evidence type="ECO:0000256" key="2">
    <source>
        <dbReference type="ARBA" id="ARBA00004370"/>
    </source>
</evidence>
<dbReference type="GO" id="GO:0050660">
    <property type="term" value="F:flavin adenine dinucleotide binding"/>
    <property type="evidence" value="ECO:0007669"/>
    <property type="project" value="InterPro"/>
</dbReference>
<comment type="subcellular location">
    <subcellularLocation>
        <location evidence="2">Membrane</location>
    </subcellularLocation>
</comment>
<evidence type="ECO:0000256" key="5">
    <source>
        <dbReference type="ARBA" id="ARBA00022630"/>
    </source>
</evidence>
<sequence>MLPLATLPTEGYGHVILGAPGPILLFRLTPDRIRITFDIPVPGPPQPALIRHLLEEYLPHLPGALRPAARIALTSRMVQWASNTYRPRDFYGRRRCALVGDAVGHNHPLAAHGLSLALLDAEQLAGASHLGAYRRRSRSTSWAPAHVSAVLGRLFLAPDALSTGLRRSLFAEWHGSPLRTQQAMRQLALLDTRRWPLAATFARTAGRTLTDSGESELPALPRRARELLAWGGWLGRTHPPYTEGAPRDHVS</sequence>